<gene>
    <name evidence="1" type="ORF">LCGC14_2912980</name>
</gene>
<proteinExistence type="predicted"/>
<accession>A0A0F8ZYQ8</accession>
<organism evidence="1">
    <name type="scientific">marine sediment metagenome</name>
    <dbReference type="NCBI Taxonomy" id="412755"/>
    <lineage>
        <taxon>unclassified sequences</taxon>
        <taxon>metagenomes</taxon>
        <taxon>ecological metagenomes</taxon>
    </lineage>
</organism>
<evidence type="ECO:0000313" key="1">
    <source>
        <dbReference type="EMBL" id="KKK71529.1"/>
    </source>
</evidence>
<protein>
    <submittedName>
        <fullName evidence="1">Uncharacterized protein</fullName>
    </submittedName>
</protein>
<dbReference type="AlphaFoldDB" id="A0A0F8ZYQ8"/>
<feature type="non-terminal residue" evidence="1">
    <location>
        <position position="1"/>
    </location>
</feature>
<reference evidence="1" key="1">
    <citation type="journal article" date="2015" name="Nature">
        <title>Complex archaea that bridge the gap between prokaryotes and eukaryotes.</title>
        <authorList>
            <person name="Spang A."/>
            <person name="Saw J.H."/>
            <person name="Jorgensen S.L."/>
            <person name="Zaremba-Niedzwiedzka K."/>
            <person name="Martijn J."/>
            <person name="Lind A.E."/>
            <person name="van Eijk R."/>
            <person name="Schleper C."/>
            <person name="Guy L."/>
            <person name="Ettema T.J."/>
        </authorList>
    </citation>
    <scope>NUCLEOTIDE SEQUENCE</scope>
</reference>
<name>A0A0F8ZYQ8_9ZZZZ</name>
<sequence>VVTVIILEAYLKFSSDTAPPAVPVEPVGPEQ</sequence>
<comment type="caution">
    <text evidence="1">The sequence shown here is derived from an EMBL/GenBank/DDBJ whole genome shotgun (WGS) entry which is preliminary data.</text>
</comment>
<dbReference type="EMBL" id="LAZR01057692">
    <property type="protein sequence ID" value="KKK71529.1"/>
    <property type="molecule type" value="Genomic_DNA"/>
</dbReference>